<dbReference type="EMBL" id="ML996696">
    <property type="protein sequence ID" value="KAF2399812.1"/>
    <property type="molecule type" value="Genomic_DNA"/>
</dbReference>
<evidence type="ECO:0000256" key="1">
    <source>
        <dbReference type="SAM" id="MobiDB-lite"/>
    </source>
</evidence>
<sequence>MIRRISLQRSFIIPLRSSFHPQTPFNYTALALRRPQAMRRPLHLPSHRPPLPDSTLPSRWRATMSCPRFSRFECHCAAYTRCPQGCPDRSFKDSRGRNRGRNSGGNRGGNRGRN</sequence>
<dbReference type="AlphaFoldDB" id="A0A6G1HUX9"/>
<name>A0A6G1HUX9_9PEZI</name>
<evidence type="ECO:0000313" key="3">
    <source>
        <dbReference type="Proteomes" id="UP000799640"/>
    </source>
</evidence>
<organism evidence="2 3">
    <name type="scientific">Trichodelitschia bisporula</name>
    <dbReference type="NCBI Taxonomy" id="703511"/>
    <lineage>
        <taxon>Eukaryota</taxon>
        <taxon>Fungi</taxon>
        <taxon>Dikarya</taxon>
        <taxon>Ascomycota</taxon>
        <taxon>Pezizomycotina</taxon>
        <taxon>Dothideomycetes</taxon>
        <taxon>Dothideomycetes incertae sedis</taxon>
        <taxon>Phaeotrichales</taxon>
        <taxon>Phaeotrichaceae</taxon>
        <taxon>Trichodelitschia</taxon>
    </lineage>
</organism>
<accession>A0A6G1HUX9</accession>
<gene>
    <name evidence="2" type="ORF">EJ06DRAFT_35528</name>
</gene>
<reference evidence="2" key="1">
    <citation type="journal article" date="2020" name="Stud. Mycol.">
        <title>101 Dothideomycetes genomes: a test case for predicting lifestyles and emergence of pathogens.</title>
        <authorList>
            <person name="Haridas S."/>
            <person name="Albert R."/>
            <person name="Binder M."/>
            <person name="Bloem J."/>
            <person name="Labutti K."/>
            <person name="Salamov A."/>
            <person name="Andreopoulos B."/>
            <person name="Baker S."/>
            <person name="Barry K."/>
            <person name="Bills G."/>
            <person name="Bluhm B."/>
            <person name="Cannon C."/>
            <person name="Castanera R."/>
            <person name="Culley D."/>
            <person name="Daum C."/>
            <person name="Ezra D."/>
            <person name="Gonzalez J."/>
            <person name="Henrissat B."/>
            <person name="Kuo A."/>
            <person name="Liang C."/>
            <person name="Lipzen A."/>
            <person name="Lutzoni F."/>
            <person name="Magnuson J."/>
            <person name="Mondo S."/>
            <person name="Nolan M."/>
            <person name="Ohm R."/>
            <person name="Pangilinan J."/>
            <person name="Park H.-J."/>
            <person name="Ramirez L."/>
            <person name="Alfaro M."/>
            <person name="Sun H."/>
            <person name="Tritt A."/>
            <person name="Yoshinaga Y."/>
            <person name="Zwiers L.-H."/>
            <person name="Turgeon B."/>
            <person name="Goodwin S."/>
            <person name="Spatafora J."/>
            <person name="Crous P."/>
            <person name="Grigoriev I."/>
        </authorList>
    </citation>
    <scope>NUCLEOTIDE SEQUENCE</scope>
    <source>
        <strain evidence="2">CBS 262.69</strain>
    </source>
</reference>
<feature type="region of interest" description="Disordered" evidence="1">
    <location>
        <begin position="81"/>
        <end position="114"/>
    </location>
</feature>
<feature type="compositionally biased region" description="Gly residues" evidence="1">
    <location>
        <begin position="102"/>
        <end position="114"/>
    </location>
</feature>
<proteinExistence type="predicted"/>
<evidence type="ECO:0000313" key="2">
    <source>
        <dbReference type="EMBL" id="KAF2399812.1"/>
    </source>
</evidence>
<protein>
    <submittedName>
        <fullName evidence="2">Uncharacterized protein</fullName>
    </submittedName>
</protein>
<dbReference type="Proteomes" id="UP000799640">
    <property type="component" value="Unassembled WGS sequence"/>
</dbReference>
<keyword evidence="3" id="KW-1185">Reference proteome</keyword>